<feature type="transmembrane region" description="Helical" evidence="7">
    <location>
        <begin position="101"/>
        <end position="124"/>
    </location>
</feature>
<keyword evidence="3" id="KW-0813">Transport</keyword>
<feature type="transmembrane region" description="Helical" evidence="7">
    <location>
        <begin position="327"/>
        <end position="347"/>
    </location>
</feature>
<evidence type="ECO:0000313" key="9">
    <source>
        <dbReference type="EMBL" id="MBP1468686.1"/>
    </source>
</evidence>
<evidence type="ECO:0000256" key="5">
    <source>
        <dbReference type="ARBA" id="ARBA00022989"/>
    </source>
</evidence>
<proteinExistence type="inferred from homology"/>
<dbReference type="Pfam" id="PF07690">
    <property type="entry name" value="MFS_1"/>
    <property type="match status" value="1"/>
</dbReference>
<gene>
    <name evidence="9" type="ORF">EYB53_023430</name>
</gene>
<evidence type="ECO:0000256" key="2">
    <source>
        <dbReference type="ARBA" id="ARBA00008335"/>
    </source>
</evidence>
<feature type="transmembrane region" description="Helical" evidence="7">
    <location>
        <begin position="359"/>
        <end position="380"/>
    </location>
</feature>
<feature type="transmembrane region" description="Helical" evidence="7">
    <location>
        <begin position="271"/>
        <end position="291"/>
    </location>
</feature>
<sequence>MALLPRLNRGPTLALLCAVYFGAGLSLASIGPNLSALAANVGRDVALIGSQFTAFSLGTVVVQFVVGPFSDRYGQRTVLSLGLLMMGLGILGESLSPNLTLLLVFAGLGGLGFGSILSSGSVLVPRLFPVRGTSALNLVNLFFGVGSIVGPLVAGRALAQLGSPLPALWLGAGLLLGLFPLALLAAEADVPAEGALNGSVPWLLVLLLGFLLLVYSGTEIALGGWAALYLEIGADMAPAQAAIAVAGFWFALTLGRGAGALLGLRFSALQVLLMTIILLLSGSVLLFFTVGNPTGSIGALLVLGLAFGPIFPTTMALVALTSGGRGTAAAVALAIGNSGGAIIPPLMGLVLSRAGPPAVALLVVIATSIVFLLACAVVIVSRRSQQL</sequence>
<evidence type="ECO:0000256" key="1">
    <source>
        <dbReference type="ARBA" id="ARBA00004651"/>
    </source>
</evidence>
<feature type="transmembrane region" description="Helical" evidence="7">
    <location>
        <begin position="167"/>
        <end position="188"/>
    </location>
</feature>
<comment type="subcellular location">
    <subcellularLocation>
        <location evidence="1">Cell membrane</location>
        <topology evidence="1">Multi-pass membrane protein</topology>
    </subcellularLocation>
</comment>
<feature type="transmembrane region" description="Helical" evidence="7">
    <location>
        <begin position="297"/>
        <end position="320"/>
    </location>
</feature>
<dbReference type="RefSeq" id="WP_135481686.1">
    <property type="nucleotide sequence ID" value="NZ_SIJK02000085.1"/>
</dbReference>
<feature type="domain" description="Major facilitator superfamily (MFS) profile" evidence="8">
    <location>
        <begin position="12"/>
        <end position="383"/>
    </location>
</feature>
<evidence type="ECO:0000256" key="4">
    <source>
        <dbReference type="ARBA" id="ARBA00022692"/>
    </source>
</evidence>
<keyword evidence="6 7" id="KW-0472">Membrane</keyword>
<dbReference type="InterPro" id="IPR051788">
    <property type="entry name" value="MFS_Transporter"/>
</dbReference>
<dbReference type="PANTHER" id="PTHR23514:SF3">
    <property type="entry name" value="BYPASS OF STOP CODON PROTEIN 6"/>
    <property type="match status" value="1"/>
</dbReference>
<dbReference type="PROSITE" id="PS50850">
    <property type="entry name" value="MFS"/>
    <property type="match status" value="1"/>
</dbReference>
<keyword evidence="10" id="KW-1185">Reference proteome</keyword>
<evidence type="ECO:0000259" key="8">
    <source>
        <dbReference type="PROSITE" id="PS50850"/>
    </source>
</evidence>
<evidence type="ECO:0000256" key="6">
    <source>
        <dbReference type="ARBA" id="ARBA00023136"/>
    </source>
</evidence>
<feature type="transmembrane region" description="Helical" evidence="7">
    <location>
        <begin position="200"/>
        <end position="229"/>
    </location>
</feature>
<comment type="caution">
    <text evidence="9">The sequence shown here is derived from an EMBL/GenBank/DDBJ whole genome shotgun (WGS) entry which is preliminary data.</text>
</comment>
<dbReference type="EMBL" id="SIJK02000085">
    <property type="protein sequence ID" value="MBP1468686.1"/>
    <property type="molecule type" value="Genomic_DNA"/>
</dbReference>
<feature type="transmembrane region" description="Helical" evidence="7">
    <location>
        <begin position="78"/>
        <end position="95"/>
    </location>
</feature>
<protein>
    <submittedName>
        <fullName evidence="9">MFS transporter</fullName>
    </submittedName>
</protein>
<evidence type="ECO:0000256" key="3">
    <source>
        <dbReference type="ARBA" id="ARBA00022448"/>
    </source>
</evidence>
<organism evidence="9 10">
    <name type="scientific">Candidatus Chloroploca mongolica</name>
    <dbReference type="NCBI Taxonomy" id="2528176"/>
    <lineage>
        <taxon>Bacteria</taxon>
        <taxon>Bacillati</taxon>
        <taxon>Chloroflexota</taxon>
        <taxon>Chloroflexia</taxon>
        <taxon>Chloroflexales</taxon>
        <taxon>Chloroflexineae</taxon>
        <taxon>Oscillochloridaceae</taxon>
        <taxon>Candidatus Chloroploca</taxon>
    </lineage>
</organism>
<dbReference type="InterPro" id="IPR011701">
    <property type="entry name" value="MFS"/>
</dbReference>
<dbReference type="SUPFAM" id="SSF103473">
    <property type="entry name" value="MFS general substrate transporter"/>
    <property type="match status" value="1"/>
</dbReference>
<dbReference type="PANTHER" id="PTHR23514">
    <property type="entry name" value="BYPASS OF STOP CODON PROTEIN 6"/>
    <property type="match status" value="1"/>
</dbReference>
<reference evidence="9 10" key="1">
    <citation type="submission" date="2021-03" db="EMBL/GenBank/DDBJ databases">
        <authorList>
            <person name="Grouzdev D.S."/>
        </authorList>
    </citation>
    <scope>NUCLEOTIDE SEQUENCE [LARGE SCALE GENOMIC DNA]</scope>
    <source>
        <strain evidence="9 10">M50-1</strain>
    </source>
</reference>
<dbReference type="Gene3D" id="1.20.1250.20">
    <property type="entry name" value="MFS general substrate transporter like domains"/>
    <property type="match status" value="2"/>
</dbReference>
<keyword evidence="4 7" id="KW-0812">Transmembrane</keyword>
<evidence type="ECO:0000313" key="10">
    <source>
        <dbReference type="Proteomes" id="UP001193081"/>
    </source>
</evidence>
<name>A0ABS4DGW6_9CHLR</name>
<dbReference type="Proteomes" id="UP001193081">
    <property type="component" value="Unassembled WGS sequence"/>
</dbReference>
<comment type="similarity">
    <text evidence="2">Belongs to the major facilitator superfamily.</text>
</comment>
<feature type="transmembrane region" description="Helical" evidence="7">
    <location>
        <begin position="241"/>
        <end position="264"/>
    </location>
</feature>
<keyword evidence="5 7" id="KW-1133">Transmembrane helix</keyword>
<feature type="transmembrane region" description="Helical" evidence="7">
    <location>
        <begin position="136"/>
        <end position="155"/>
    </location>
</feature>
<evidence type="ECO:0000256" key="7">
    <source>
        <dbReference type="SAM" id="Phobius"/>
    </source>
</evidence>
<dbReference type="InterPro" id="IPR020846">
    <property type="entry name" value="MFS_dom"/>
</dbReference>
<feature type="transmembrane region" description="Helical" evidence="7">
    <location>
        <begin position="44"/>
        <end position="66"/>
    </location>
</feature>
<dbReference type="InterPro" id="IPR036259">
    <property type="entry name" value="MFS_trans_sf"/>
</dbReference>
<accession>A0ABS4DGW6</accession>